<sequence>MKHYSPEMAQTDLMELLAAVHQLKETIVITPTDANDVHAAVLIPKSEWEALRELAFLQQSPLPTPPKRPVIETEWG</sequence>
<dbReference type="RefSeq" id="WP_125686118.1">
    <property type="nucleotide sequence ID" value="NZ_JBHSSI010000048.1"/>
</dbReference>
<dbReference type="Proteomes" id="UP001596283">
    <property type="component" value="Unassembled WGS sequence"/>
</dbReference>
<dbReference type="SUPFAM" id="SSF143120">
    <property type="entry name" value="YefM-like"/>
    <property type="match status" value="1"/>
</dbReference>
<dbReference type="InterPro" id="IPR036165">
    <property type="entry name" value="YefM-like_sf"/>
</dbReference>
<evidence type="ECO:0000313" key="3">
    <source>
        <dbReference type="Proteomes" id="UP001596283"/>
    </source>
</evidence>
<dbReference type="Gene3D" id="3.40.1620.10">
    <property type="entry name" value="YefM-like domain"/>
    <property type="match status" value="1"/>
</dbReference>
<accession>A0ABW1TGH9</accession>
<dbReference type="EMBL" id="JBHSSI010000048">
    <property type="protein sequence ID" value="MFC6260936.1"/>
    <property type="molecule type" value="Genomic_DNA"/>
</dbReference>
<comment type="caution">
    <text evidence="2">The sequence shown here is derived from an EMBL/GenBank/DDBJ whole genome shotgun (WGS) entry which is preliminary data.</text>
</comment>
<evidence type="ECO:0000313" key="2">
    <source>
        <dbReference type="EMBL" id="MFC6260936.1"/>
    </source>
</evidence>
<reference evidence="3" key="1">
    <citation type="journal article" date="2019" name="Int. J. Syst. Evol. Microbiol.">
        <title>The Global Catalogue of Microorganisms (GCM) 10K type strain sequencing project: providing services to taxonomists for standard genome sequencing and annotation.</title>
        <authorList>
            <consortium name="The Broad Institute Genomics Platform"/>
            <consortium name="The Broad Institute Genome Sequencing Center for Infectious Disease"/>
            <person name="Wu L."/>
            <person name="Ma J."/>
        </authorList>
    </citation>
    <scope>NUCLEOTIDE SEQUENCE [LARGE SCALE GENOMIC DNA]</scope>
    <source>
        <strain evidence="3">CCM 8908</strain>
    </source>
</reference>
<keyword evidence="3" id="KW-1185">Reference proteome</keyword>
<evidence type="ECO:0000256" key="1">
    <source>
        <dbReference type="ARBA" id="ARBA00009981"/>
    </source>
</evidence>
<proteinExistence type="inferred from homology"/>
<organism evidence="2 3">
    <name type="scientific">Levilactobacillus fujinensis</name>
    <dbReference type="NCBI Taxonomy" id="2486024"/>
    <lineage>
        <taxon>Bacteria</taxon>
        <taxon>Bacillati</taxon>
        <taxon>Bacillota</taxon>
        <taxon>Bacilli</taxon>
        <taxon>Lactobacillales</taxon>
        <taxon>Lactobacillaceae</taxon>
        <taxon>Levilactobacillus</taxon>
    </lineage>
</organism>
<protein>
    <submittedName>
        <fullName evidence="2">Type II toxin-antitoxin system Phd/YefM family antitoxin</fullName>
    </submittedName>
</protein>
<gene>
    <name evidence="2" type="ORF">ACFP1C_08300</name>
</gene>
<comment type="similarity">
    <text evidence="1">Belongs to the phD/YefM antitoxin family.</text>
</comment>
<name>A0ABW1TGH9_9LACO</name>